<keyword evidence="3" id="KW-1185">Reference proteome</keyword>
<evidence type="ECO:0000256" key="1">
    <source>
        <dbReference type="SAM" id="MobiDB-lite"/>
    </source>
</evidence>
<evidence type="ECO:0000313" key="2">
    <source>
        <dbReference type="EMBL" id="KAF2649938.1"/>
    </source>
</evidence>
<dbReference type="Proteomes" id="UP000799324">
    <property type="component" value="Unassembled WGS sequence"/>
</dbReference>
<feature type="compositionally biased region" description="Polar residues" evidence="1">
    <location>
        <begin position="353"/>
        <end position="363"/>
    </location>
</feature>
<organism evidence="2 3">
    <name type="scientific">Lophiostoma macrostomum CBS 122681</name>
    <dbReference type="NCBI Taxonomy" id="1314788"/>
    <lineage>
        <taxon>Eukaryota</taxon>
        <taxon>Fungi</taxon>
        <taxon>Dikarya</taxon>
        <taxon>Ascomycota</taxon>
        <taxon>Pezizomycotina</taxon>
        <taxon>Dothideomycetes</taxon>
        <taxon>Pleosporomycetidae</taxon>
        <taxon>Pleosporales</taxon>
        <taxon>Lophiostomataceae</taxon>
        <taxon>Lophiostoma</taxon>
    </lineage>
</organism>
<dbReference type="OrthoDB" id="3189033at2759"/>
<gene>
    <name evidence="2" type="ORF">K491DRAFT_697703</name>
</gene>
<dbReference type="EMBL" id="MU004473">
    <property type="protein sequence ID" value="KAF2649938.1"/>
    <property type="molecule type" value="Genomic_DNA"/>
</dbReference>
<evidence type="ECO:0000313" key="3">
    <source>
        <dbReference type="Proteomes" id="UP000799324"/>
    </source>
</evidence>
<feature type="region of interest" description="Disordered" evidence="1">
    <location>
        <begin position="1"/>
        <end position="168"/>
    </location>
</feature>
<sequence length="650" mass="71815">MASTQLAEPVVARSGSSIHSREEQEYLTPSEENPLEINRNTSTPATAKHTAEVNPIRSGTFDEPPPPYQELASETTDATQEATQDSTRPTPVEYSRENHPQMIQLPDSGADLPIPVESSAPHSNSMYSTLPELSPMQSPGSPALNSPALIPSPLHVRSSSTNKPTLRTSLVSTPSSIFSSAKAREAGYEIEPPIPVRSESMSSDPSINLLASTEPLKHTRVAGKLMAYLVPFPKPRLKGVRVENIPERFLVYTPPIPPLSKPVPGEKEGQWRKTKRNWQEDVRRATMTNASAASWKGMKAKSTLLIGRGVDRTRSSNVEFLDRASEGALSSTVEEIEEMDPAEDLEKDALKSGETSPTDTPEGTSRIPRTVTSVSSLIISGKEKDKEKEKITKPPTLDDLTLIYPPSLDLTPEKIRAEFMDTLMRTRTQSRKNALVASSLFPLAAGIDACLVVTFGGMMDIAGVWTYQSIKGASMSKKMSQGLALAEEQAAEKAKEAETPGCTCGHHENDFGFETNKPKEKGKKKKKDAINLSMQKNTHLEILSRYLALQCLKKDFNLFPHIEEAAGDVNEDAVLEAIGWQPTKRYGRDLEIEFKTKVETLTPEQDEGYQRKEAREDVRRIMKKGANEWTAWCKTFQKDYLKDPEAAVKK</sequence>
<feature type="region of interest" description="Disordered" evidence="1">
    <location>
        <begin position="348"/>
        <end position="370"/>
    </location>
</feature>
<dbReference type="AlphaFoldDB" id="A0A6A6SU13"/>
<protein>
    <submittedName>
        <fullName evidence="2">Uncharacterized protein</fullName>
    </submittedName>
</protein>
<accession>A0A6A6SU13</accession>
<feature type="compositionally biased region" description="Polar residues" evidence="1">
    <location>
        <begin position="135"/>
        <end position="144"/>
    </location>
</feature>
<reference evidence="2" key="1">
    <citation type="journal article" date="2020" name="Stud. Mycol.">
        <title>101 Dothideomycetes genomes: a test case for predicting lifestyles and emergence of pathogens.</title>
        <authorList>
            <person name="Haridas S."/>
            <person name="Albert R."/>
            <person name="Binder M."/>
            <person name="Bloem J."/>
            <person name="Labutti K."/>
            <person name="Salamov A."/>
            <person name="Andreopoulos B."/>
            <person name="Baker S."/>
            <person name="Barry K."/>
            <person name="Bills G."/>
            <person name="Bluhm B."/>
            <person name="Cannon C."/>
            <person name="Castanera R."/>
            <person name="Culley D."/>
            <person name="Daum C."/>
            <person name="Ezra D."/>
            <person name="Gonzalez J."/>
            <person name="Henrissat B."/>
            <person name="Kuo A."/>
            <person name="Liang C."/>
            <person name="Lipzen A."/>
            <person name="Lutzoni F."/>
            <person name="Magnuson J."/>
            <person name="Mondo S."/>
            <person name="Nolan M."/>
            <person name="Ohm R."/>
            <person name="Pangilinan J."/>
            <person name="Park H.-J."/>
            <person name="Ramirez L."/>
            <person name="Alfaro M."/>
            <person name="Sun H."/>
            <person name="Tritt A."/>
            <person name="Yoshinaga Y."/>
            <person name="Zwiers L.-H."/>
            <person name="Turgeon B."/>
            <person name="Goodwin S."/>
            <person name="Spatafora J."/>
            <person name="Crous P."/>
            <person name="Grigoriev I."/>
        </authorList>
    </citation>
    <scope>NUCLEOTIDE SEQUENCE</scope>
    <source>
        <strain evidence="2">CBS 122681</strain>
    </source>
</reference>
<name>A0A6A6SU13_9PLEO</name>
<proteinExistence type="predicted"/>
<feature type="compositionally biased region" description="Polar residues" evidence="1">
    <location>
        <begin position="72"/>
        <end position="89"/>
    </location>
</feature>
<feature type="compositionally biased region" description="Polar residues" evidence="1">
    <location>
        <begin position="157"/>
        <end position="168"/>
    </location>
</feature>